<keyword evidence="3" id="KW-0677">Repeat</keyword>
<feature type="region of interest" description="Disordered" evidence="6">
    <location>
        <begin position="152"/>
        <end position="178"/>
    </location>
</feature>
<organism evidence="9 10">
    <name type="scientific">Chloebia gouldiae</name>
    <name type="common">Gouldian finch</name>
    <name type="synonym">Erythrura gouldiae</name>
    <dbReference type="NCBI Taxonomy" id="44316"/>
    <lineage>
        <taxon>Eukaryota</taxon>
        <taxon>Metazoa</taxon>
        <taxon>Chordata</taxon>
        <taxon>Craniata</taxon>
        <taxon>Vertebrata</taxon>
        <taxon>Euteleostomi</taxon>
        <taxon>Archelosauria</taxon>
        <taxon>Archosauria</taxon>
        <taxon>Dinosauria</taxon>
        <taxon>Saurischia</taxon>
        <taxon>Theropoda</taxon>
        <taxon>Coelurosauria</taxon>
        <taxon>Aves</taxon>
        <taxon>Neognathae</taxon>
        <taxon>Neoaves</taxon>
        <taxon>Telluraves</taxon>
        <taxon>Australaves</taxon>
        <taxon>Passeriformes</taxon>
        <taxon>Passeroidea</taxon>
        <taxon>Passeridae</taxon>
        <taxon>Chloebia</taxon>
    </lineage>
</organism>
<keyword evidence="2" id="KW-0732">Signal</keyword>
<evidence type="ECO:0000256" key="7">
    <source>
        <dbReference type="SAM" id="Phobius"/>
    </source>
</evidence>
<comment type="caution">
    <text evidence="9">The sequence shown here is derived from an EMBL/GenBank/DDBJ whole genome shotgun (WGS) entry which is preliminary data.</text>
</comment>
<keyword evidence="7" id="KW-0472">Membrane</keyword>
<keyword evidence="4" id="KW-1015">Disulfide bond</keyword>
<dbReference type="Pfam" id="PF07645">
    <property type="entry name" value="EGF_CA"/>
    <property type="match status" value="1"/>
</dbReference>
<feature type="transmembrane region" description="Helical" evidence="7">
    <location>
        <begin position="1272"/>
        <end position="1296"/>
    </location>
</feature>
<feature type="compositionally biased region" description="Polar residues" evidence="6">
    <location>
        <begin position="328"/>
        <end position="338"/>
    </location>
</feature>
<evidence type="ECO:0000256" key="4">
    <source>
        <dbReference type="ARBA" id="ARBA00023157"/>
    </source>
</evidence>
<dbReference type="OrthoDB" id="2015116at2759"/>
<dbReference type="PROSITE" id="PS50026">
    <property type="entry name" value="EGF_3"/>
    <property type="match status" value="1"/>
</dbReference>
<dbReference type="CDD" id="cd00054">
    <property type="entry name" value="EGF_CA"/>
    <property type="match status" value="1"/>
</dbReference>
<feature type="compositionally biased region" description="Basic and acidic residues" evidence="6">
    <location>
        <begin position="940"/>
        <end position="960"/>
    </location>
</feature>
<reference evidence="9 10" key="1">
    <citation type="journal article" date="2018" name="Proc. R. Soc. B">
        <title>A non-coding region near Follistatin controls head colour polymorphism in the Gouldian finch.</title>
        <authorList>
            <person name="Toomey M.B."/>
            <person name="Marques C.I."/>
            <person name="Andrade P."/>
            <person name="Araujo P.M."/>
            <person name="Sabatino S."/>
            <person name="Gazda M.A."/>
            <person name="Afonso S."/>
            <person name="Lopes R.J."/>
            <person name="Corbo J.C."/>
            <person name="Carneiro M."/>
        </authorList>
    </citation>
    <scope>NUCLEOTIDE SEQUENCE [LARGE SCALE GENOMIC DNA]</scope>
    <source>
        <strain evidence="9">Red01</strain>
        <tissue evidence="9">Muscle</tissue>
    </source>
</reference>
<dbReference type="InterPro" id="IPR035914">
    <property type="entry name" value="Sperma_CUB_dom_sf"/>
</dbReference>
<feature type="region of interest" description="Disordered" evidence="6">
    <location>
        <begin position="870"/>
        <end position="996"/>
    </location>
</feature>
<dbReference type="InterPro" id="IPR001881">
    <property type="entry name" value="EGF-like_Ca-bd_dom"/>
</dbReference>
<gene>
    <name evidence="9" type="ORF">DV515_00003910</name>
</gene>
<feature type="region of interest" description="Disordered" evidence="6">
    <location>
        <begin position="304"/>
        <end position="366"/>
    </location>
</feature>
<evidence type="ECO:0000259" key="8">
    <source>
        <dbReference type="PROSITE" id="PS50026"/>
    </source>
</evidence>
<dbReference type="EMBL" id="QUSF01000008">
    <property type="protein sequence ID" value="RLW06878.1"/>
    <property type="molecule type" value="Genomic_DNA"/>
</dbReference>
<feature type="domain" description="EGF-like" evidence="8">
    <location>
        <begin position="1211"/>
        <end position="1249"/>
    </location>
</feature>
<dbReference type="SUPFAM" id="SSF49854">
    <property type="entry name" value="Spermadhesin, CUB domain"/>
    <property type="match status" value="2"/>
</dbReference>
<evidence type="ECO:0000313" key="10">
    <source>
        <dbReference type="Proteomes" id="UP000276834"/>
    </source>
</evidence>
<dbReference type="Gene3D" id="2.10.25.10">
    <property type="entry name" value="Laminin"/>
    <property type="match status" value="1"/>
</dbReference>
<protein>
    <recommendedName>
        <fullName evidence="8">EGF-like domain-containing protein</fullName>
    </recommendedName>
</protein>
<dbReference type="FunFam" id="2.10.25.10:FF:000038">
    <property type="entry name" value="Fibrillin 2"/>
    <property type="match status" value="1"/>
</dbReference>
<dbReference type="GO" id="GO:0005509">
    <property type="term" value="F:calcium ion binding"/>
    <property type="evidence" value="ECO:0007669"/>
    <property type="project" value="InterPro"/>
</dbReference>
<feature type="compositionally biased region" description="Polar residues" evidence="6">
    <location>
        <begin position="1010"/>
        <end position="1035"/>
    </location>
</feature>
<feature type="region of interest" description="Disordered" evidence="6">
    <location>
        <begin position="1355"/>
        <end position="1374"/>
    </location>
</feature>
<dbReference type="Proteomes" id="UP000276834">
    <property type="component" value="Unassembled WGS sequence"/>
</dbReference>
<feature type="compositionally biased region" description="Pro residues" evidence="6">
    <location>
        <begin position="1363"/>
        <end position="1374"/>
    </location>
</feature>
<dbReference type="PROSITE" id="PS01187">
    <property type="entry name" value="EGF_CA"/>
    <property type="match status" value="1"/>
</dbReference>
<evidence type="ECO:0000256" key="1">
    <source>
        <dbReference type="ARBA" id="ARBA00022536"/>
    </source>
</evidence>
<accession>A0A3L8SQZ9</accession>
<keyword evidence="10" id="KW-1185">Reference proteome</keyword>
<dbReference type="InterPro" id="IPR049883">
    <property type="entry name" value="NOTCH1_EGF-like"/>
</dbReference>
<evidence type="ECO:0000256" key="6">
    <source>
        <dbReference type="SAM" id="MobiDB-lite"/>
    </source>
</evidence>
<keyword evidence="7" id="KW-0812">Transmembrane</keyword>
<name>A0A3L8SQZ9_CHLGU</name>
<dbReference type="PROSITE" id="PS00010">
    <property type="entry name" value="ASX_HYDROXYL"/>
    <property type="match status" value="1"/>
</dbReference>
<dbReference type="SMART" id="SM00179">
    <property type="entry name" value="EGF_CA"/>
    <property type="match status" value="1"/>
</dbReference>
<evidence type="ECO:0000256" key="3">
    <source>
        <dbReference type="ARBA" id="ARBA00022737"/>
    </source>
</evidence>
<evidence type="ECO:0000313" key="9">
    <source>
        <dbReference type="EMBL" id="RLW06878.1"/>
    </source>
</evidence>
<keyword evidence="7" id="KW-1133">Transmembrane helix</keyword>
<dbReference type="SUPFAM" id="SSF57196">
    <property type="entry name" value="EGF/Laminin"/>
    <property type="match status" value="1"/>
</dbReference>
<proteinExistence type="predicted"/>
<evidence type="ECO:0000256" key="2">
    <source>
        <dbReference type="ARBA" id="ARBA00022729"/>
    </source>
</evidence>
<dbReference type="InterPro" id="IPR000152">
    <property type="entry name" value="EGF-type_Asp/Asn_hydroxyl_site"/>
</dbReference>
<dbReference type="InterPro" id="IPR000742">
    <property type="entry name" value="EGF"/>
</dbReference>
<evidence type="ECO:0000256" key="5">
    <source>
        <dbReference type="PROSITE-ProRule" id="PRU00076"/>
    </source>
</evidence>
<keyword evidence="1 5" id="KW-0245">EGF-like domain</keyword>
<comment type="caution">
    <text evidence="5">Lacks conserved residue(s) required for the propagation of feature annotation.</text>
</comment>
<feature type="region of interest" description="Disordered" evidence="6">
    <location>
        <begin position="1008"/>
        <end position="1064"/>
    </location>
</feature>
<dbReference type="InterPro" id="IPR018097">
    <property type="entry name" value="EGF_Ca-bd_CS"/>
</dbReference>
<sequence>MTSREFSQEYWKDKPELESPWLLAYVPIRSCHRVLKDKYGEFSPPAFHADFPVSFWCNWTIWAGSRKHIIIYIQGFIAKDACNKNEDKILFEGVSSLVENSVVYACWKKEMHVFATFAQAVHVVLLKRYLPNERGARFKGKYYIFQDQQGASSSKDDAVSGTSASKLPKKGGVSQSGWVKNPQETLGFAATRGSSTVLSSERMQGRGITLGTTAVGSPAELIPCERARTQALETQAPCGLGAELLEAPGIGAPEGIIPTAAQDTWGQNPAVSEDSAGSSAPVHSVLLQTPLLGAFQGADPSWQPAGVSLESSQPVLSPTLRPKGLGHTQFTIKPTGTGQLDLAAHSEPLSPGTGRGQEGTGAPRDRQLSTASLEKDGSRALLSVPADGLAKGLMPSLRSPSDVLTRDHLQLLPERSQSSLGLLSKPKPELGTGGLHHTKLMDIFPLGSFGGAAKRRTVLHPTAPGLAEPALATGLEHPLTPVPALGTETIPVLLTSSTAPVPADSGSLDLVPEAPLPPQVESLSIVAAPPAALDWDPVSVRQRDISPASPAGQEMVSPSPPCHPLAASELGTDGSSRCLGPGLQKLMLGQAGGQRGETTASVGLVARSPSPVFVTVPGPGVRLAQPEGHSLSDTREVHEVPVQHEDCAAGDKPASVSNFRMFKMQGATEAVQVGAGQRTIATFSTTPAHPALPAAPWGETLPRDQKPWEPSGVARNTQMPEGQQGKHAAMSELGPPWVTEYFPIRSCHLIFRDGSGLFYLPLHADIKPNIWCNWTIWAGPQKHIVIYVQGFQGSHGCGHNQDKIIFQGVSSSVETKVVFACHNRGTLIFAARATEVQVLFLSGSGSRRHEYRYFRGQYYVFRDSETVGSLRDTTAAPQETSKKESGRTVVTKGLLSMLTAPPGPPAGGRIQPDIVSPEEEGQHSPDLMEDGQSGANQSERGQDEIRLERNPKDGGSKGRETEDDVLVEPAPAGQDTGGKAEPPALELAKGDPEPGTALVTMVPCHPAGSPCSQMPSSSVGVSDTSPTLGQASGSPSEVAAAAHHTQTPELAEPPLNTSTGPPLYPSPGVTAADVVSLGGRTEELFDLMSSVENDTGLQSQHHPGDVLFEVTVEIKAKDWMPHGGSKFQKGLLESLKNHIQKNLKLSANRVSEIKLKDVKRTRDANLLLTFWLHLEPEERNVSLLLRSHLEELLGSSVGVEKLQLVSLFVEDVNECQAGLGLCGEGAECFNGVGTYLCRCKKDYEDRSPTKSGTLCIRSPRAGVSTFLRHADMLVGAALVAGLVLLVAFSALCVTALRGQAPRRSPRPEEPAARAVEEPAMELHDLGECLQLEPFQLKLRARSPEWLWAVRAHPGPAGRLIPEQPAPLPGEPAPR</sequence>